<sequence length="587" mass="63511">MDTYHDVAHLWDYPHPPAFTQLADDDIFSILQKQPYQPEPNHHSNSIPNPSSYVDGVNPQSISRYPLNSLTPPSEDSSPSPPQSLHDAGVGGGSSGFGMEDVHDPALKRKASDEGLEDGGPNQKSLHTLNNNRKGASAASLINRRKIAGAGPTSAKDETRLLKRKEQNRAAQRAFRERKEKHVKDLEDKVAALEAKNEQAQSENENLRDLLSRLQSENLMLKQQQQSPQQQRQPPQPSTHQSSFTFSMPRNAVNGLEMQNRHPGTDLDSPIFSSPSSASSSQTPTVLSSPASSMAPPRFTNLLDWSSMTSFDPSVLKILDEAQQPTATEGALGIDFGFGPEPGTPSNFPYTTIANNPAFFSLASTFDAQPPQNNGTLSPGSNDNSMGFGFNQLSWLNSNFPPERQFNDLIGTIGLSSNEYIANTPTSISPIAHHKDTNGVSNSSTSAASSPPELLRTPVSDTEVHVKAECPKSKNECQKAIEASGPSPFAPPTSNGNSLSAALKKTLDSNSAPIITCSGSKFPQTPKSDKNVEVLTAWRTITSNPRFKDTDINELCAEFTAKAKCDGTKVVLEPQGVEQIFEALTKK</sequence>
<dbReference type="PANTHER" id="PTHR40621:SF6">
    <property type="entry name" value="AP-1-LIKE TRANSCRIPTION FACTOR YAP1-RELATED"/>
    <property type="match status" value="1"/>
</dbReference>
<dbReference type="InterPro" id="IPR004827">
    <property type="entry name" value="bZIP"/>
</dbReference>
<protein>
    <recommendedName>
        <fullName evidence="5">BZIP domain-containing protein</fullName>
    </recommendedName>
</protein>
<dbReference type="GO" id="GO:0001228">
    <property type="term" value="F:DNA-binding transcription activator activity, RNA polymerase II-specific"/>
    <property type="evidence" value="ECO:0007669"/>
    <property type="project" value="TreeGrafter"/>
</dbReference>
<feature type="compositionally biased region" description="Low complexity" evidence="4">
    <location>
        <begin position="269"/>
        <end position="290"/>
    </location>
</feature>
<feature type="region of interest" description="Disordered" evidence="4">
    <location>
        <begin position="433"/>
        <end position="455"/>
    </location>
</feature>
<evidence type="ECO:0000313" key="7">
    <source>
        <dbReference type="Proteomes" id="UP000242287"/>
    </source>
</evidence>
<gene>
    <name evidence="6" type="ORF">AMATHDRAFT_75415</name>
</gene>
<dbReference type="PANTHER" id="PTHR40621">
    <property type="entry name" value="TRANSCRIPTION FACTOR KAPC-RELATED"/>
    <property type="match status" value="1"/>
</dbReference>
<feature type="compositionally biased region" description="Low complexity" evidence="4">
    <location>
        <begin position="441"/>
        <end position="450"/>
    </location>
</feature>
<keyword evidence="3" id="KW-0539">Nucleus</keyword>
<evidence type="ECO:0000256" key="4">
    <source>
        <dbReference type="SAM" id="MobiDB-lite"/>
    </source>
</evidence>
<dbReference type="PROSITE" id="PS00036">
    <property type="entry name" value="BZIP_BASIC"/>
    <property type="match status" value="1"/>
</dbReference>
<dbReference type="Proteomes" id="UP000242287">
    <property type="component" value="Unassembled WGS sequence"/>
</dbReference>
<comment type="subcellular location">
    <subcellularLocation>
        <location evidence="2">Cytoplasm</location>
    </subcellularLocation>
    <subcellularLocation>
        <location evidence="1">Nucleus</location>
    </subcellularLocation>
</comment>
<organism evidence="6 7">
    <name type="scientific">Amanita thiersii Skay4041</name>
    <dbReference type="NCBI Taxonomy" id="703135"/>
    <lineage>
        <taxon>Eukaryota</taxon>
        <taxon>Fungi</taxon>
        <taxon>Dikarya</taxon>
        <taxon>Basidiomycota</taxon>
        <taxon>Agaricomycotina</taxon>
        <taxon>Agaricomycetes</taxon>
        <taxon>Agaricomycetidae</taxon>
        <taxon>Agaricales</taxon>
        <taxon>Pluteineae</taxon>
        <taxon>Amanitaceae</taxon>
        <taxon>Amanita</taxon>
    </lineage>
</organism>
<feature type="compositionally biased region" description="Low complexity" evidence="4">
    <location>
        <begin position="43"/>
        <end position="52"/>
    </location>
</feature>
<evidence type="ECO:0000256" key="2">
    <source>
        <dbReference type="ARBA" id="ARBA00004496"/>
    </source>
</evidence>
<dbReference type="EMBL" id="KZ301998">
    <property type="protein sequence ID" value="PFH50725.1"/>
    <property type="molecule type" value="Genomic_DNA"/>
</dbReference>
<dbReference type="GO" id="GO:0000976">
    <property type="term" value="F:transcription cis-regulatory region binding"/>
    <property type="evidence" value="ECO:0007669"/>
    <property type="project" value="InterPro"/>
</dbReference>
<name>A0A2A9NIA4_9AGAR</name>
<keyword evidence="7" id="KW-1185">Reference proteome</keyword>
<feature type="region of interest" description="Disordered" evidence="4">
    <location>
        <begin position="221"/>
        <end position="294"/>
    </location>
</feature>
<dbReference type="GO" id="GO:0090575">
    <property type="term" value="C:RNA polymerase II transcription regulator complex"/>
    <property type="evidence" value="ECO:0007669"/>
    <property type="project" value="TreeGrafter"/>
</dbReference>
<feature type="compositionally biased region" description="Low complexity" evidence="4">
    <location>
        <begin position="223"/>
        <end position="243"/>
    </location>
</feature>
<dbReference type="Gene3D" id="1.10.238.100">
    <property type="entry name" value="YAP1 redox domain. Chain B"/>
    <property type="match status" value="1"/>
</dbReference>
<dbReference type="InterPro" id="IPR023167">
    <property type="entry name" value="Yap1_redox_dom_sf"/>
</dbReference>
<evidence type="ECO:0000259" key="5">
    <source>
        <dbReference type="PROSITE" id="PS50217"/>
    </source>
</evidence>
<dbReference type="STRING" id="703135.A0A2A9NIA4"/>
<dbReference type="PROSITE" id="PS50217">
    <property type="entry name" value="BZIP"/>
    <property type="match status" value="1"/>
</dbReference>
<dbReference type="AlphaFoldDB" id="A0A2A9NIA4"/>
<evidence type="ECO:0000313" key="6">
    <source>
        <dbReference type="EMBL" id="PFH50725.1"/>
    </source>
</evidence>
<dbReference type="OrthoDB" id="2593073at2759"/>
<dbReference type="Gene3D" id="1.20.5.170">
    <property type="match status" value="1"/>
</dbReference>
<dbReference type="GO" id="GO:0005737">
    <property type="term" value="C:cytoplasm"/>
    <property type="evidence" value="ECO:0007669"/>
    <property type="project" value="UniProtKB-SubCell"/>
</dbReference>
<dbReference type="CDD" id="cd14688">
    <property type="entry name" value="bZIP_YAP"/>
    <property type="match status" value="1"/>
</dbReference>
<proteinExistence type="predicted"/>
<reference evidence="6 7" key="1">
    <citation type="submission" date="2014-02" db="EMBL/GenBank/DDBJ databases">
        <title>Transposable element dynamics among asymbiotic and ectomycorrhizal Amanita fungi.</title>
        <authorList>
            <consortium name="DOE Joint Genome Institute"/>
            <person name="Hess J."/>
            <person name="Skrede I."/>
            <person name="Wolfe B."/>
            <person name="LaButti K."/>
            <person name="Ohm R.A."/>
            <person name="Grigoriev I.V."/>
            <person name="Pringle A."/>
        </authorList>
    </citation>
    <scope>NUCLEOTIDE SEQUENCE [LARGE SCALE GENOMIC DNA]</scope>
    <source>
        <strain evidence="6 7">SKay4041</strain>
    </source>
</reference>
<dbReference type="SMART" id="SM00338">
    <property type="entry name" value="BRLZ"/>
    <property type="match status" value="1"/>
</dbReference>
<feature type="compositionally biased region" description="Basic and acidic residues" evidence="4">
    <location>
        <begin position="100"/>
        <end position="113"/>
    </location>
</feature>
<dbReference type="SUPFAM" id="SSF111430">
    <property type="entry name" value="YAP1 redox domain"/>
    <property type="match status" value="1"/>
</dbReference>
<feature type="compositionally biased region" description="Polar residues" evidence="4">
    <location>
        <begin position="122"/>
        <end position="132"/>
    </location>
</feature>
<feature type="domain" description="BZIP" evidence="5">
    <location>
        <begin position="158"/>
        <end position="221"/>
    </location>
</feature>
<accession>A0A2A9NIA4</accession>
<dbReference type="InterPro" id="IPR050936">
    <property type="entry name" value="AP-1-like"/>
</dbReference>
<evidence type="ECO:0000256" key="3">
    <source>
        <dbReference type="ARBA" id="ARBA00023242"/>
    </source>
</evidence>
<dbReference type="Pfam" id="PF00170">
    <property type="entry name" value="bZIP_1"/>
    <property type="match status" value="1"/>
</dbReference>
<feature type="region of interest" description="Disordered" evidence="4">
    <location>
        <begin position="35"/>
        <end position="132"/>
    </location>
</feature>
<evidence type="ECO:0000256" key="1">
    <source>
        <dbReference type="ARBA" id="ARBA00004123"/>
    </source>
</evidence>
<feature type="compositionally biased region" description="Polar residues" evidence="4">
    <location>
        <begin position="58"/>
        <end position="71"/>
    </location>
</feature>
<dbReference type="SUPFAM" id="SSF57959">
    <property type="entry name" value="Leucine zipper domain"/>
    <property type="match status" value="1"/>
</dbReference>
<dbReference type="InterPro" id="IPR046347">
    <property type="entry name" value="bZIP_sf"/>
</dbReference>